<organism evidence="6 7">
    <name type="scientific">Coemansia guatemalensis</name>
    <dbReference type="NCBI Taxonomy" id="2761395"/>
    <lineage>
        <taxon>Eukaryota</taxon>
        <taxon>Fungi</taxon>
        <taxon>Fungi incertae sedis</taxon>
        <taxon>Zoopagomycota</taxon>
        <taxon>Kickxellomycotina</taxon>
        <taxon>Kickxellomycetes</taxon>
        <taxon>Kickxellales</taxon>
        <taxon>Kickxellaceae</taxon>
        <taxon>Coemansia</taxon>
    </lineage>
</organism>
<dbReference type="PRINTS" id="PR00481">
    <property type="entry name" value="LAMNOPPTDASE"/>
</dbReference>
<evidence type="ECO:0000256" key="1">
    <source>
        <dbReference type="ARBA" id="ARBA00009528"/>
    </source>
</evidence>
<dbReference type="Pfam" id="PF00883">
    <property type="entry name" value="Peptidase_M17"/>
    <property type="match status" value="1"/>
</dbReference>
<protein>
    <recommendedName>
        <fullName evidence="5">Cytosol aminopeptidase domain-containing protein</fullName>
    </recommendedName>
</protein>
<dbReference type="GO" id="GO:0005737">
    <property type="term" value="C:cytoplasm"/>
    <property type="evidence" value="ECO:0007669"/>
    <property type="project" value="InterPro"/>
</dbReference>
<dbReference type="EMBL" id="JANBUO010001300">
    <property type="protein sequence ID" value="KAJ2798875.1"/>
    <property type="molecule type" value="Genomic_DNA"/>
</dbReference>
<reference evidence="6" key="1">
    <citation type="submission" date="2022-07" db="EMBL/GenBank/DDBJ databases">
        <title>Phylogenomic reconstructions and comparative analyses of Kickxellomycotina fungi.</title>
        <authorList>
            <person name="Reynolds N.K."/>
            <person name="Stajich J.E."/>
            <person name="Barry K."/>
            <person name="Grigoriev I.V."/>
            <person name="Crous P."/>
            <person name="Smith M.E."/>
        </authorList>
    </citation>
    <scope>NUCLEOTIDE SEQUENCE</scope>
    <source>
        <strain evidence="6">NRRL 1565</strain>
    </source>
</reference>
<dbReference type="PANTHER" id="PTHR11963:SF48">
    <property type="entry name" value="DIPEPTIDASE B, ISOFORM A"/>
    <property type="match status" value="1"/>
</dbReference>
<dbReference type="Proteomes" id="UP001140094">
    <property type="component" value="Unassembled WGS sequence"/>
</dbReference>
<evidence type="ECO:0000256" key="2">
    <source>
        <dbReference type="ARBA" id="ARBA00022438"/>
    </source>
</evidence>
<evidence type="ECO:0000256" key="4">
    <source>
        <dbReference type="ARBA" id="ARBA00022801"/>
    </source>
</evidence>
<comment type="caution">
    <text evidence="6">The sequence shown here is derived from an EMBL/GenBank/DDBJ whole genome shotgun (WGS) entry which is preliminary data.</text>
</comment>
<accession>A0A9W8HVT9</accession>
<dbReference type="SUPFAM" id="SSF53187">
    <property type="entry name" value="Zn-dependent exopeptidases"/>
    <property type="match status" value="1"/>
</dbReference>
<dbReference type="GO" id="GO:0070006">
    <property type="term" value="F:metalloaminopeptidase activity"/>
    <property type="evidence" value="ECO:0007669"/>
    <property type="project" value="InterPro"/>
</dbReference>
<dbReference type="AlphaFoldDB" id="A0A9W8HVT9"/>
<evidence type="ECO:0000256" key="3">
    <source>
        <dbReference type="ARBA" id="ARBA00022670"/>
    </source>
</evidence>
<evidence type="ECO:0000313" key="7">
    <source>
        <dbReference type="Proteomes" id="UP001140094"/>
    </source>
</evidence>
<evidence type="ECO:0000313" key="6">
    <source>
        <dbReference type="EMBL" id="KAJ2798875.1"/>
    </source>
</evidence>
<comment type="similarity">
    <text evidence="1">Belongs to the peptidase M17 family.</text>
</comment>
<dbReference type="InterPro" id="IPR011356">
    <property type="entry name" value="Leucine_aapep/pepB"/>
</dbReference>
<keyword evidence="2" id="KW-0031">Aminopeptidase</keyword>
<keyword evidence="4" id="KW-0378">Hydrolase</keyword>
<feature type="domain" description="Cytosol aminopeptidase" evidence="5">
    <location>
        <begin position="321"/>
        <end position="599"/>
    </location>
</feature>
<proteinExistence type="inferred from homology"/>
<gene>
    <name evidence="6" type="ORF">H4R20_004657</name>
</gene>
<dbReference type="Gene3D" id="3.40.630.10">
    <property type="entry name" value="Zn peptidases"/>
    <property type="match status" value="1"/>
</dbReference>
<keyword evidence="7" id="KW-1185">Reference proteome</keyword>
<keyword evidence="3" id="KW-0645">Protease</keyword>
<dbReference type="OrthoDB" id="412814at2759"/>
<dbReference type="PANTHER" id="PTHR11963">
    <property type="entry name" value="LEUCINE AMINOPEPTIDASE-RELATED"/>
    <property type="match status" value="1"/>
</dbReference>
<dbReference type="InterPro" id="IPR000819">
    <property type="entry name" value="Peptidase_M17_C"/>
</dbReference>
<name>A0A9W8HVT9_9FUNG</name>
<sequence>MATLPSIRTHSAYDALSASSHDALVVIGTSLDALQMHCAAYAGWAEALAPFRRADRTFGSSTVLAPVASVGGGRLVLSPTGSLDDDTDDVRKIYDAVKRGVAKAIEAGARRPAVLLATQTPAADAVLDADYSRCIDVALLAALDASYVTLVVREHRQATLGTDAVLENLLSIDLVADPAMDTAELDAAAKRVAAIEAGRRLALDMGYGGPERMTPLNCAQTIRSAAAAVPGIEYEEITDLDVIKREYPLLYNSARASFAGRCPQIFSCGFVNGADLDWAWSVCVCVFPIAGLQALASAGSCAAANVRGNVCYWFVERRTWPCVVKLEYRSPEPAEVKEHLYLVGKGVTFDTGGISLKTGGSMRGMSYDKLGACAVAGFAIATGVMRATAVNLSCTLAFERNSIGPNSLLPDEVVVSRAGVRVLINDTDAEGRLVMADPVAECRERILAARAAGDTVRSAIYTVATLTGHVIRAYGFYGATVANGPARRGKYDRRIAVAGLAYGDPFENSIMRREDHDFVRSRTDREDVYQSNHQPSTLTDRGHQYPAAFLIKASGLDKHSLRAGEAAAIPFVHVDIAGSAEDGVENGLGLVGLTGSPVAAFAGAFWPSA</sequence>
<dbReference type="GO" id="GO:0006508">
    <property type="term" value="P:proteolysis"/>
    <property type="evidence" value="ECO:0007669"/>
    <property type="project" value="UniProtKB-KW"/>
</dbReference>
<dbReference type="GO" id="GO:0030145">
    <property type="term" value="F:manganese ion binding"/>
    <property type="evidence" value="ECO:0007669"/>
    <property type="project" value="InterPro"/>
</dbReference>
<evidence type="ECO:0000259" key="5">
    <source>
        <dbReference type="Pfam" id="PF00883"/>
    </source>
</evidence>